<evidence type="ECO:0000313" key="2">
    <source>
        <dbReference type="Proteomes" id="UP001526426"/>
    </source>
</evidence>
<protein>
    <submittedName>
        <fullName evidence="1">HAD family hydrolase</fullName>
    </submittedName>
</protein>
<keyword evidence="1" id="KW-0378">Hydrolase</keyword>
<dbReference type="NCBIfam" id="TIGR01549">
    <property type="entry name" value="HAD-SF-IA-v1"/>
    <property type="match status" value="1"/>
</dbReference>
<comment type="caution">
    <text evidence="1">The sequence shown here is derived from an EMBL/GenBank/DDBJ whole genome shotgun (WGS) entry which is preliminary data.</text>
</comment>
<dbReference type="Gene3D" id="1.10.150.720">
    <property type="entry name" value="Haloacid dehalogenase-like hydrolase"/>
    <property type="match status" value="1"/>
</dbReference>
<dbReference type="SFLD" id="SFLDG01129">
    <property type="entry name" value="C1.5:_HAD__Beta-PGM__Phosphata"/>
    <property type="match status" value="1"/>
</dbReference>
<dbReference type="NCBIfam" id="TIGR02252">
    <property type="entry name" value="DREG-2"/>
    <property type="match status" value="1"/>
</dbReference>
<reference evidence="1 2" key="1">
    <citation type="submission" date="2021-08" db="EMBL/GenBank/DDBJ databases">
        <title>Draft genome sequence of Spirulina subsalsa with high tolerance to salinity and hype-accumulation of phycocyanin.</title>
        <authorList>
            <person name="Pei H."/>
            <person name="Jiang L."/>
        </authorList>
    </citation>
    <scope>NUCLEOTIDE SEQUENCE [LARGE SCALE GENOMIC DNA]</scope>
    <source>
        <strain evidence="1 2">FACHB-351</strain>
    </source>
</reference>
<dbReference type="InterPro" id="IPR036412">
    <property type="entry name" value="HAD-like_sf"/>
</dbReference>
<gene>
    <name evidence="1" type="ORF">K4A83_09965</name>
</gene>
<dbReference type="InterPro" id="IPR006439">
    <property type="entry name" value="HAD-SF_hydro_IA"/>
</dbReference>
<proteinExistence type="predicted"/>
<dbReference type="Gene3D" id="3.40.50.1000">
    <property type="entry name" value="HAD superfamily/HAD-like"/>
    <property type="match status" value="1"/>
</dbReference>
<dbReference type="SFLD" id="SFLDS00003">
    <property type="entry name" value="Haloacid_Dehalogenase"/>
    <property type="match status" value="1"/>
</dbReference>
<dbReference type="PANTHER" id="PTHR46191">
    <property type="match status" value="1"/>
</dbReference>
<accession>A0ABT3L525</accession>
<dbReference type="InterPro" id="IPR051828">
    <property type="entry name" value="HAD-like_hydrolase_domain"/>
</dbReference>
<dbReference type="EMBL" id="JAIHOM010000040">
    <property type="protein sequence ID" value="MCW6036585.1"/>
    <property type="molecule type" value="Genomic_DNA"/>
</dbReference>
<dbReference type="InterPro" id="IPR011949">
    <property type="entry name" value="HAD-SF_hydro_IA_REG-2-like"/>
</dbReference>
<dbReference type="InterPro" id="IPR044924">
    <property type="entry name" value="HAD-SF_hydro_IA_REG-2-like_cap"/>
</dbReference>
<dbReference type="InterPro" id="IPR006549">
    <property type="entry name" value="HAD-SF_hydro_IIIA"/>
</dbReference>
<keyword evidence="2" id="KW-1185">Reference proteome</keyword>
<name>A0ABT3L525_9CYAN</name>
<dbReference type="InterPro" id="IPR023214">
    <property type="entry name" value="HAD_sf"/>
</dbReference>
<dbReference type="GO" id="GO:0016787">
    <property type="term" value="F:hydrolase activity"/>
    <property type="evidence" value="ECO:0007669"/>
    <property type="project" value="UniProtKB-KW"/>
</dbReference>
<dbReference type="Proteomes" id="UP001526426">
    <property type="component" value="Unassembled WGS sequence"/>
</dbReference>
<dbReference type="PANTHER" id="PTHR46191:SF2">
    <property type="entry name" value="HALOACID DEHALOGENASE-LIKE HYDROLASE DOMAIN-CONTAINING PROTEIN 3"/>
    <property type="match status" value="1"/>
</dbReference>
<dbReference type="SUPFAM" id="SSF56784">
    <property type="entry name" value="HAD-like"/>
    <property type="match status" value="1"/>
</dbReference>
<dbReference type="Pfam" id="PF00702">
    <property type="entry name" value="Hydrolase"/>
    <property type="match status" value="1"/>
</dbReference>
<sequence>MSKPKVILFDAVGTLFGVKGSVGEVYSAIAQEFGVQVEPKLLDQAFHDTFKKTVPLAFPGAKWVEIPEKEYNWWQAIAKATFAQAGVLEDFQDFPAFFNRLYGYFATPDPWEIYPDILPSLEKWRYERIELGIISNFDSRIHSVLDGLDLKKFFQSITISSSCGVAKPNPKIFTKALEKHQCSPSQAWFIGDSLENDYRGAKAAGLRPFLLQR</sequence>
<evidence type="ECO:0000313" key="1">
    <source>
        <dbReference type="EMBL" id="MCW6036585.1"/>
    </source>
</evidence>
<dbReference type="RefSeq" id="WP_265264360.1">
    <property type="nucleotide sequence ID" value="NZ_JAIHOM010000040.1"/>
</dbReference>
<dbReference type="NCBIfam" id="TIGR01662">
    <property type="entry name" value="HAD-SF-IIIA"/>
    <property type="match status" value="1"/>
</dbReference>
<organism evidence="1 2">
    <name type="scientific">Spirulina subsalsa FACHB-351</name>
    <dbReference type="NCBI Taxonomy" id="234711"/>
    <lineage>
        <taxon>Bacteria</taxon>
        <taxon>Bacillati</taxon>
        <taxon>Cyanobacteriota</taxon>
        <taxon>Cyanophyceae</taxon>
        <taxon>Spirulinales</taxon>
        <taxon>Spirulinaceae</taxon>
        <taxon>Spirulina</taxon>
    </lineage>
</organism>